<dbReference type="Proteomes" id="UP000501534">
    <property type="component" value="Chromosome"/>
</dbReference>
<proteinExistence type="predicted"/>
<dbReference type="KEGG" id="uru:DSM104443_03034"/>
<evidence type="ECO:0000313" key="2">
    <source>
        <dbReference type="EMBL" id="QJR11951.1"/>
    </source>
</evidence>
<feature type="signal peptide" evidence="1">
    <location>
        <begin position="1"/>
        <end position="24"/>
    </location>
</feature>
<evidence type="ECO:0000256" key="1">
    <source>
        <dbReference type="SAM" id="SignalP"/>
    </source>
</evidence>
<organism evidence="2 3">
    <name type="scientific">Usitatibacter rugosus</name>
    <dbReference type="NCBI Taxonomy" id="2732067"/>
    <lineage>
        <taxon>Bacteria</taxon>
        <taxon>Pseudomonadati</taxon>
        <taxon>Pseudomonadota</taxon>
        <taxon>Betaproteobacteria</taxon>
        <taxon>Nitrosomonadales</taxon>
        <taxon>Usitatibacteraceae</taxon>
        <taxon>Usitatibacter</taxon>
    </lineage>
</organism>
<evidence type="ECO:0008006" key="4">
    <source>
        <dbReference type="Google" id="ProtNLM"/>
    </source>
</evidence>
<dbReference type="AlphaFoldDB" id="A0A6M4GXF3"/>
<keyword evidence="1" id="KW-0732">Signal</keyword>
<dbReference type="RefSeq" id="WP_171093723.1">
    <property type="nucleotide sequence ID" value="NZ_CP053069.1"/>
</dbReference>
<evidence type="ECO:0000313" key="3">
    <source>
        <dbReference type="Proteomes" id="UP000501534"/>
    </source>
</evidence>
<reference evidence="2 3" key="1">
    <citation type="submission" date="2020-04" db="EMBL/GenBank/DDBJ databases">
        <title>Usitatibacter rugosus gen. nov., sp. nov. and Usitatibacter palustris sp. nov., novel members of Usitatibacteraceae fam. nov. within the order Nitrosomonadales isolated from soil.</title>
        <authorList>
            <person name="Huber K.J."/>
            <person name="Neumann-Schaal M."/>
            <person name="Geppert A."/>
            <person name="Luckner M."/>
            <person name="Wanner G."/>
            <person name="Overmann J."/>
        </authorList>
    </citation>
    <scope>NUCLEOTIDE SEQUENCE [LARGE SCALE GENOMIC DNA]</scope>
    <source>
        <strain evidence="2 3">0125_3</strain>
    </source>
</reference>
<accession>A0A6M4GXF3</accession>
<protein>
    <recommendedName>
        <fullName evidence="4">Lipoprotein SmpA/OmlA domain-containing protein</fullName>
    </recommendedName>
</protein>
<dbReference type="EMBL" id="CP053069">
    <property type="protein sequence ID" value="QJR11951.1"/>
    <property type="molecule type" value="Genomic_DNA"/>
</dbReference>
<gene>
    <name evidence="2" type="ORF">DSM104443_03034</name>
</gene>
<dbReference type="PROSITE" id="PS51257">
    <property type="entry name" value="PROKAR_LIPOPROTEIN"/>
    <property type="match status" value="1"/>
</dbReference>
<name>A0A6M4GXF3_9PROT</name>
<sequence>MRSLRCALLVAATLGASCVAPALANMPADATPVQAERVAAGLRQGMPLEDVRKLLGNPKRMTIRSEGSSVSDATRSTQQWTYTWAGTSGNATLRVEFGSKVPPAWNVTSWEWAGP</sequence>
<keyword evidence="3" id="KW-1185">Reference proteome</keyword>
<feature type="chain" id="PRO_5026981249" description="Lipoprotein SmpA/OmlA domain-containing protein" evidence="1">
    <location>
        <begin position="25"/>
        <end position="115"/>
    </location>
</feature>